<feature type="transmembrane region" description="Helical" evidence="6">
    <location>
        <begin position="273"/>
        <end position="297"/>
    </location>
</feature>
<feature type="transmembrane region" description="Helical" evidence="6">
    <location>
        <begin position="411"/>
        <end position="430"/>
    </location>
</feature>
<name>A0AAE9XFA7_9ENTE</name>
<evidence type="ECO:0000256" key="5">
    <source>
        <dbReference type="ARBA" id="ARBA00023136"/>
    </source>
</evidence>
<gene>
    <name evidence="8" type="primary">mprF</name>
    <name evidence="8" type="ORF">PML95_00055</name>
</gene>
<proteinExistence type="predicted"/>
<evidence type="ECO:0000256" key="2">
    <source>
        <dbReference type="ARBA" id="ARBA00022475"/>
    </source>
</evidence>
<feature type="transmembrane region" description="Helical" evidence="6">
    <location>
        <begin position="484"/>
        <end position="503"/>
    </location>
</feature>
<dbReference type="Pfam" id="PF09924">
    <property type="entry name" value="LPG_synthase_C"/>
    <property type="match status" value="1"/>
</dbReference>
<dbReference type="InterPro" id="IPR051211">
    <property type="entry name" value="PG_lysyltransferase"/>
</dbReference>
<evidence type="ECO:0000313" key="9">
    <source>
        <dbReference type="Proteomes" id="UP001179600"/>
    </source>
</evidence>
<accession>A0AAE9XFA7</accession>
<dbReference type="InterPro" id="IPR016181">
    <property type="entry name" value="Acyl_CoA_acyltransferase"/>
</dbReference>
<dbReference type="PANTHER" id="PTHR34697">
    <property type="entry name" value="PHOSPHATIDYLGLYCEROL LYSYLTRANSFERASE"/>
    <property type="match status" value="1"/>
</dbReference>
<keyword evidence="5 6" id="KW-0472">Membrane</keyword>
<evidence type="ECO:0000256" key="6">
    <source>
        <dbReference type="SAM" id="Phobius"/>
    </source>
</evidence>
<feature type="domain" description="Phosphatidylglycerol lysyltransferase C-terminal" evidence="7">
    <location>
        <begin position="525"/>
        <end position="819"/>
    </location>
</feature>
<dbReference type="NCBIfam" id="NF033480">
    <property type="entry name" value="bifunc_MprF"/>
    <property type="match status" value="1"/>
</dbReference>
<dbReference type="InterPro" id="IPR024320">
    <property type="entry name" value="LPG_synthase_C"/>
</dbReference>
<dbReference type="GO" id="GO:0016755">
    <property type="term" value="F:aminoacyltransferase activity"/>
    <property type="evidence" value="ECO:0007669"/>
    <property type="project" value="TreeGrafter"/>
</dbReference>
<feature type="transmembrane region" description="Helical" evidence="6">
    <location>
        <begin position="130"/>
        <end position="152"/>
    </location>
</feature>
<dbReference type="GeneID" id="72385892"/>
<dbReference type="Proteomes" id="UP001179600">
    <property type="component" value="Chromosome"/>
</dbReference>
<reference evidence="8" key="1">
    <citation type="submission" date="2023-01" db="EMBL/GenBank/DDBJ databases">
        <title>Oxazolidinone resistance genes in florfenicol resistant enterococci from beef cattle and veal calves at slaughter.</title>
        <authorList>
            <person name="Biggel M."/>
        </authorList>
    </citation>
    <scope>NUCLEOTIDE SEQUENCE</scope>
    <source>
        <strain evidence="8">K204-1</strain>
    </source>
</reference>
<keyword evidence="4 6" id="KW-1133">Transmembrane helix</keyword>
<dbReference type="GO" id="GO:0005886">
    <property type="term" value="C:plasma membrane"/>
    <property type="evidence" value="ECO:0007669"/>
    <property type="project" value="UniProtKB-SubCell"/>
</dbReference>
<dbReference type="GO" id="GO:0055091">
    <property type="term" value="P:phospholipid homeostasis"/>
    <property type="evidence" value="ECO:0007669"/>
    <property type="project" value="TreeGrafter"/>
</dbReference>
<evidence type="ECO:0000256" key="4">
    <source>
        <dbReference type="ARBA" id="ARBA00022989"/>
    </source>
</evidence>
<sequence>MLEWLKKKQPMLKRLFVISVMVIVTFELLSIGKTLSISQLKLIFRDIAVWKIVLMGVVGFVSVTPMLGYDVILMKLLNDQRNKRYLLENSWMINTINNVAGFGGVVSIGLRSSLYGKGAGHDRKEVLRALSHIFLFLMSGLSIYSFLSFISLWIGPFNEYVAQYWIWLIGGGLYFPLVLIITQLKKSGLLGGLSVQTRLELVGISFLEWTGVLLTFISIGWLMGISFHLGEVIPLFVAATVLGMVSMIPGALGSFDVMMIFGLTSLGIPKESVVAWLLLYRLFYYILPFLVGLGLFVKTWGHTLNEQYDGIPRQLLNQTLHKMVVVTLYLAGILMVLAATVPEAFASVKWLHHFLPQRFHILNQLPSIALGYLLIIMGRGVAARVKKAYIPTLLLIATTWIYALLVDLGWFMLILLAILLILTVTIQSEFVRRQFVYAWEMVTVDSAIMGLLMFFYIGIGVYNLPKVTHHAPFHTFLFFPSEKVWLMGFLLTLIVFFLIVSMIRYLQGDQHVIGEAFDNEKVHTILETYGGNETSHLVFLGDKRLFCYPQEEPTVFIQFQASNNKLIVMGDPSGNEEDFPEALSAFIEQADEWGYLPVFYEITESIVLYLHEYGYDFIKMGEEAHVSLEAFTLTGKKMKNRRAVMNRLTKEGYQFELTPPPFDASFIEECQRVSDAWLDGRKEKGFSLGFFSDDYLQQAPIATIRNTDGQLIAFASMMPAYNNARISIDLMRHDPVLAPSGTMDYLFMNLFQQMKEAGFREFNMGMAPLANVGTSRKSFIQERIAYLVYHFGSRFYSFQGLRDYKSKYATDWQPKYTLYSRDSWIAYVMLSILKVDNASVEKYGHR</sequence>
<organism evidence="8 9">
    <name type="scientific">Vagococcus lutrae</name>
    <dbReference type="NCBI Taxonomy" id="81947"/>
    <lineage>
        <taxon>Bacteria</taxon>
        <taxon>Bacillati</taxon>
        <taxon>Bacillota</taxon>
        <taxon>Bacilli</taxon>
        <taxon>Lactobacillales</taxon>
        <taxon>Enterococcaceae</taxon>
        <taxon>Vagococcus</taxon>
    </lineage>
</organism>
<evidence type="ECO:0000313" key="8">
    <source>
        <dbReference type="EMBL" id="WCG22696.1"/>
    </source>
</evidence>
<dbReference type="EMBL" id="CP116507">
    <property type="protein sequence ID" value="WCG22696.1"/>
    <property type="molecule type" value="Genomic_DNA"/>
</dbReference>
<keyword evidence="2" id="KW-1003">Cell membrane</keyword>
<dbReference type="SUPFAM" id="SSF55729">
    <property type="entry name" value="Acyl-CoA N-acyltransferases (Nat)"/>
    <property type="match status" value="1"/>
</dbReference>
<feature type="transmembrane region" description="Helical" evidence="6">
    <location>
        <begin position="442"/>
        <end position="464"/>
    </location>
</feature>
<evidence type="ECO:0000259" key="7">
    <source>
        <dbReference type="Pfam" id="PF09924"/>
    </source>
</evidence>
<feature type="transmembrane region" description="Helical" evidence="6">
    <location>
        <begin position="235"/>
        <end position="261"/>
    </location>
</feature>
<dbReference type="RefSeq" id="WP_248848699.1">
    <property type="nucleotide sequence ID" value="NZ_CP097017.1"/>
</dbReference>
<feature type="transmembrane region" description="Helical" evidence="6">
    <location>
        <begin position="164"/>
        <end position="181"/>
    </location>
</feature>
<feature type="transmembrane region" description="Helical" evidence="6">
    <location>
        <begin position="91"/>
        <end position="110"/>
    </location>
</feature>
<keyword evidence="3 6" id="KW-0812">Transmembrane</keyword>
<dbReference type="PANTHER" id="PTHR34697:SF2">
    <property type="entry name" value="PHOSPHATIDYLGLYCEROL LYSYLTRANSFERASE"/>
    <property type="match status" value="1"/>
</dbReference>
<comment type="subcellular location">
    <subcellularLocation>
        <location evidence="1">Cell membrane</location>
        <topology evidence="1">Multi-pass membrane protein</topology>
    </subcellularLocation>
</comment>
<feature type="transmembrane region" description="Helical" evidence="6">
    <location>
        <begin position="361"/>
        <end position="381"/>
    </location>
</feature>
<dbReference type="AlphaFoldDB" id="A0AAE9XFA7"/>
<evidence type="ECO:0000256" key="3">
    <source>
        <dbReference type="ARBA" id="ARBA00022692"/>
    </source>
</evidence>
<feature type="transmembrane region" description="Helical" evidence="6">
    <location>
        <begin position="201"/>
        <end position="223"/>
    </location>
</feature>
<feature type="transmembrane region" description="Helical" evidence="6">
    <location>
        <begin position="323"/>
        <end position="341"/>
    </location>
</feature>
<feature type="transmembrane region" description="Helical" evidence="6">
    <location>
        <begin position="52"/>
        <end position="71"/>
    </location>
</feature>
<protein>
    <submittedName>
        <fullName evidence="8">Bifunctional lysylphosphatidylglycerol flippase/synthetase MprF</fullName>
    </submittedName>
</protein>
<evidence type="ECO:0000256" key="1">
    <source>
        <dbReference type="ARBA" id="ARBA00004651"/>
    </source>
</evidence>
<feature type="transmembrane region" description="Helical" evidence="6">
    <location>
        <begin position="12"/>
        <end position="32"/>
    </location>
</feature>